<comment type="cofactor">
    <cofactor evidence="1">
        <name>Mn(2+)</name>
        <dbReference type="ChEBI" id="CHEBI:29035"/>
    </cofactor>
</comment>
<evidence type="ECO:0000259" key="7">
    <source>
        <dbReference type="SMART" id="SM01131"/>
    </source>
</evidence>
<keyword evidence="3" id="KW-0479">Metal-binding</keyword>
<organism evidence="8 9">
    <name type="scientific">Folsomia candida</name>
    <name type="common">Springtail</name>
    <dbReference type="NCBI Taxonomy" id="158441"/>
    <lineage>
        <taxon>Eukaryota</taxon>
        <taxon>Metazoa</taxon>
        <taxon>Ecdysozoa</taxon>
        <taxon>Arthropoda</taxon>
        <taxon>Hexapoda</taxon>
        <taxon>Collembola</taxon>
        <taxon>Entomobryomorpha</taxon>
        <taxon>Isotomoidea</taxon>
        <taxon>Isotomidae</taxon>
        <taxon>Proisotominae</taxon>
        <taxon>Folsomia</taxon>
    </lineage>
</organism>
<dbReference type="InterPro" id="IPR038763">
    <property type="entry name" value="DHH_sf"/>
</dbReference>
<dbReference type="Pfam" id="PF01368">
    <property type="entry name" value="DHH"/>
    <property type="match status" value="1"/>
</dbReference>
<evidence type="ECO:0000256" key="2">
    <source>
        <dbReference type="ARBA" id="ARBA00010331"/>
    </source>
</evidence>
<feature type="domain" description="DHHA2" evidence="7">
    <location>
        <begin position="235"/>
        <end position="380"/>
    </location>
</feature>
<dbReference type="PANTHER" id="PTHR12112:SF39">
    <property type="entry name" value="EG:152A3.5 PROTEIN (FBGN0003116_PN PROTEIN)"/>
    <property type="match status" value="1"/>
</dbReference>
<dbReference type="Pfam" id="PF02833">
    <property type="entry name" value="DHHA2"/>
    <property type="match status" value="1"/>
</dbReference>
<accession>A0A226EES9</accession>
<reference evidence="8 9" key="1">
    <citation type="submission" date="2015-12" db="EMBL/GenBank/DDBJ databases">
        <title>The genome of Folsomia candida.</title>
        <authorList>
            <person name="Faddeeva A."/>
            <person name="Derks M.F."/>
            <person name="Anvar Y."/>
            <person name="Smit S."/>
            <person name="Van Straalen N."/>
            <person name="Roelofs D."/>
        </authorList>
    </citation>
    <scope>NUCLEOTIDE SEQUENCE [LARGE SCALE GENOMIC DNA]</scope>
    <source>
        <strain evidence="8 9">VU population</strain>
        <tissue evidence="8">Whole body</tissue>
    </source>
</reference>
<dbReference type="STRING" id="158441.A0A226EES9"/>
<evidence type="ECO:0000256" key="3">
    <source>
        <dbReference type="ARBA" id="ARBA00022723"/>
    </source>
</evidence>
<dbReference type="PANTHER" id="PTHR12112">
    <property type="entry name" value="BNIP - RELATED"/>
    <property type="match status" value="1"/>
</dbReference>
<dbReference type="GO" id="GO:0004309">
    <property type="term" value="F:exopolyphosphatase activity"/>
    <property type="evidence" value="ECO:0007669"/>
    <property type="project" value="TreeGrafter"/>
</dbReference>
<keyword evidence="5" id="KW-0464">Manganese</keyword>
<proteinExistence type="inferred from homology"/>
<evidence type="ECO:0000256" key="6">
    <source>
        <dbReference type="SAM" id="MobiDB-lite"/>
    </source>
</evidence>
<evidence type="ECO:0000256" key="5">
    <source>
        <dbReference type="ARBA" id="ARBA00023211"/>
    </source>
</evidence>
<comment type="similarity">
    <text evidence="2">Belongs to the PPase class C family. Prune subfamily.</text>
</comment>
<keyword evidence="9" id="KW-1185">Reference proteome</keyword>
<protein>
    <submittedName>
        <fullName evidence="8">Protein prune</fullName>
    </submittedName>
</protein>
<comment type="caution">
    <text evidence="8">The sequence shown here is derived from an EMBL/GenBank/DDBJ whole genome shotgun (WGS) entry which is preliminary data.</text>
</comment>
<dbReference type="OMA" id="QNSCAEP"/>
<dbReference type="Gene3D" id="3.10.310.20">
    <property type="entry name" value="DHHA2 domain"/>
    <property type="match status" value="1"/>
</dbReference>
<dbReference type="InterPro" id="IPR038222">
    <property type="entry name" value="DHHA2_dom_sf"/>
</dbReference>
<dbReference type="InterPro" id="IPR001667">
    <property type="entry name" value="DDH_dom"/>
</dbReference>
<dbReference type="GO" id="GO:0046872">
    <property type="term" value="F:metal ion binding"/>
    <property type="evidence" value="ECO:0007669"/>
    <property type="project" value="UniProtKB-KW"/>
</dbReference>
<dbReference type="SMART" id="SM01131">
    <property type="entry name" value="DHHA2"/>
    <property type="match status" value="1"/>
</dbReference>
<dbReference type="Proteomes" id="UP000198287">
    <property type="component" value="Unassembled WGS sequence"/>
</dbReference>
<evidence type="ECO:0000313" key="8">
    <source>
        <dbReference type="EMBL" id="OXA55577.1"/>
    </source>
</evidence>
<keyword evidence="4" id="KW-0378">Hydrolase</keyword>
<dbReference type="OrthoDB" id="374045at2759"/>
<sequence length="618" mass="68113">MDLSSLQGFLSSSKSSVDRAARDNLGDTHVILGNDAADLDSVVSAIVTAYYTAQSLAKEEKENVDHDQESFVFPVVNCTREDLPLRTEVTFFLKGNGIRVESLICRDEIDLLGLHSSGKLKLTLVDHNVLTSADAPLTSSVVRVIDHHKREKPLDRRDTIEPVGSCATLVTEIVLGLFDRDQVVCNLLYGTILLDTVNLSPAAQRTTPKDLKAISELEDCLAKLVSKRPVHDDVYTAIVKARSDISHLTTDQLLRKDCKILKTPEITVAVPAVPLLSQKFLELPGALDALKNCQRTNRCTAVVVMGWEVRDLANIRRDLIIFSDGIHKAKQVCTPLENCDNLHLQLIRHSTDSQSCYWLYDQKNIGLSRKFILPFLATHFEVKAQNQLDVDALTGVDILIPNGEASPNKYQMQQQNVPSISYTSAQNLGVGDPISHGGSNQSSAYNSCPYTPQNSCAEPEDGYPAEHYFLPSFNSREMIEKIEFKRHKLRGYDKTEDQLNPGACSSYPFTPKNSYVDSSMEGFFDAKFAQQQQAAHIMAGGGGGGILNAIDSEVLLRKLMEKQRRGDSGSNSSNTSSKSQSLTKLNVTEDFLPGGDTLASQLSPSACQIQHKEQNEDN</sequence>
<dbReference type="EMBL" id="LNIX01000004">
    <property type="protein sequence ID" value="OXA55577.1"/>
    <property type="molecule type" value="Genomic_DNA"/>
</dbReference>
<feature type="region of interest" description="Disordered" evidence="6">
    <location>
        <begin position="563"/>
        <end position="618"/>
    </location>
</feature>
<dbReference type="AlphaFoldDB" id="A0A226EES9"/>
<gene>
    <name evidence="8" type="ORF">Fcan01_09005</name>
</gene>
<evidence type="ECO:0000256" key="1">
    <source>
        <dbReference type="ARBA" id="ARBA00001936"/>
    </source>
</evidence>
<dbReference type="InterPro" id="IPR004097">
    <property type="entry name" value="DHHA2"/>
</dbReference>
<dbReference type="Gene3D" id="3.90.1640.10">
    <property type="entry name" value="inorganic pyrophosphatase (n-terminal core)"/>
    <property type="match status" value="1"/>
</dbReference>
<dbReference type="GO" id="GO:0005737">
    <property type="term" value="C:cytoplasm"/>
    <property type="evidence" value="ECO:0007669"/>
    <property type="project" value="InterPro"/>
</dbReference>
<feature type="compositionally biased region" description="Polar residues" evidence="6">
    <location>
        <begin position="598"/>
        <end position="608"/>
    </location>
</feature>
<evidence type="ECO:0000313" key="9">
    <source>
        <dbReference type="Proteomes" id="UP000198287"/>
    </source>
</evidence>
<dbReference type="SUPFAM" id="SSF64182">
    <property type="entry name" value="DHH phosphoesterases"/>
    <property type="match status" value="1"/>
</dbReference>
<name>A0A226EES9_FOLCA</name>
<evidence type="ECO:0000256" key="4">
    <source>
        <dbReference type="ARBA" id="ARBA00022801"/>
    </source>
</evidence>
<feature type="compositionally biased region" description="Low complexity" evidence="6">
    <location>
        <begin position="568"/>
        <end position="585"/>
    </location>
</feature>